<proteinExistence type="predicted"/>
<evidence type="ECO:0000313" key="4">
    <source>
        <dbReference type="EMBL" id="MBC8334560.1"/>
    </source>
</evidence>
<dbReference type="PROSITE" id="PS50110">
    <property type="entry name" value="RESPONSE_REGULATORY"/>
    <property type="match status" value="1"/>
</dbReference>
<name>A0A8J6THF6_9CHLR</name>
<dbReference type="Proteomes" id="UP000614469">
    <property type="component" value="Unassembled WGS sequence"/>
</dbReference>
<feature type="domain" description="Response regulatory" evidence="3">
    <location>
        <begin position="5"/>
        <end position="123"/>
    </location>
</feature>
<dbReference type="SMART" id="SM00448">
    <property type="entry name" value="REC"/>
    <property type="match status" value="1"/>
</dbReference>
<dbReference type="InterPro" id="IPR001789">
    <property type="entry name" value="Sig_transdc_resp-reg_receiver"/>
</dbReference>
<feature type="modified residue" description="4-aspartylphosphate" evidence="2">
    <location>
        <position position="54"/>
    </location>
</feature>
<dbReference type="PANTHER" id="PTHR45339">
    <property type="entry name" value="HYBRID SIGNAL TRANSDUCTION HISTIDINE KINASE J"/>
    <property type="match status" value="1"/>
</dbReference>
<dbReference type="Pfam" id="PF00072">
    <property type="entry name" value="Response_reg"/>
    <property type="match status" value="1"/>
</dbReference>
<dbReference type="EMBL" id="JACNJN010000071">
    <property type="protein sequence ID" value="MBC8334560.1"/>
    <property type="molecule type" value="Genomic_DNA"/>
</dbReference>
<dbReference type="PANTHER" id="PTHR45339:SF3">
    <property type="entry name" value="HISTIDINE KINASE"/>
    <property type="match status" value="1"/>
</dbReference>
<evidence type="ECO:0000256" key="1">
    <source>
        <dbReference type="ARBA" id="ARBA00022553"/>
    </source>
</evidence>
<dbReference type="Gene3D" id="3.40.50.2300">
    <property type="match status" value="1"/>
</dbReference>
<gene>
    <name evidence="4" type="ORF">H8E29_04790</name>
</gene>
<dbReference type="SUPFAM" id="SSF52172">
    <property type="entry name" value="CheY-like"/>
    <property type="match status" value="1"/>
</dbReference>
<organism evidence="4 5">
    <name type="scientific">Candidatus Desulfolinea nitratireducens</name>
    <dbReference type="NCBI Taxonomy" id="2841698"/>
    <lineage>
        <taxon>Bacteria</taxon>
        <taxon>Bacillati</taxon>
        <taxon>Chloroflexota</taxon>
        <taxon>Anaerolineae</taxon>
        <taxon>Anaerolineales</taxon>
        <taxon>Anaerolineales incertae sedis</taxon>
        <taxon>Candidatus Desulfolinea</taxon>
    </lineage>
</organism>
<evidence type="ECO:0000313" key="5">
    <source>
        <dbReference type="Proteomes" id="UP000614469"/>
    </source>
</evidence>
<comment type="caution">
    <text evidence="4">The sequence shown here is derived from an EMBL/GenBank/DDBJ whole genome shotgun (WGS) entry which is preliminary data.</text>
</comment>
<dbReference type="AlphaFoldDB" id="A0A8J6THF6"/>
<dbReference type="GO" id="GO:0000160">
    <property type="term" value="P:phosphorelay signal transduction system"/>
    <property type="evidence" value="ECO:0007669"/>
    <property type="project" value="InterPro"/>
</dbReference>
<accession>A0A8J6THF6</accession>
<keyword evidence="1 2" id="KW-0597">Phosphoprotein</keyword>
<evidence type="ECO:0000256" key="2">
    <source>
        <dbReference type="PROSITE-ProRule" id="PRU00169"/>
    </source>
</evidence>
<sequence length="132" mass="14596">MTANNILYIEDNPDNMRLVKRALEAKGYVIHGAVDGLSGLQMAESIEPSVILLDINLPDIDGYEVARRIRKHKNSAVRQVSVIAITANTLKGDAEKALEAGCDVYMSKPINIRELWARVEGFMPIDAISNLF</sequence>
<evidence type="ECO:0000259" key="3">
    <source>
        <dbReference type="PROSITE" id="PS50110"/>
    </source>
</evidence>
<reference evidence="4 5" key="1">
    <citation type="submission" date="2020-08" db="EMBL/GenBank/DDBJ databases">
        <title>Bridging the membrane lipid divide: bacteria of the FCB group superphylum have the potential to synthesize archaeal ether lipids.</title>
        <authorList>
            <person name="Villanueva L."/>
            <person name="Von Meijenfeldt F.A.B."/>
            <person name="Westbye A.B."/>
            <person name="Yadav S."/>
            <person name="Hopmans E.C."/>
            <person name="Dutilh B.E."/>
            <person name="Sinninghe Damste J.S."/>
        </authorList>
    </citation>
    <scope>NUCLEOTIDE SEQUENCE [LARGE SCALE GENOMIC DNA]</scope>
    <source>
        <strain evidence="4">NIOZ-UU36</strain>
    </source>
</reference>
<protein>
    <submittedName>
        <fullName evidence="4">Response regulator</fullName>
    </submittedName>
</protein>
<dbReference type="InterPro" id="IPR011006">
    <property type="entry name" value="CheY-like_superfamily"/>
</dbReference>